<dbReference type="InterPro" id="IPR050748">
    <property type="entry name" value="Glycosyltrans_8_dom-fam"/>
</dbReference>
<dbReference type="RefSeq" id="WP_296943406.1">
    <property type="nucleotide sequence ID" value="NZ_LT599032.1"/>
</dbReference>
<reference evidence="4" key="1">
    <citation type="submission" date="2016-04" db="EMBL/GenBank/DDBJ databases">
        <authorList>
            <person name="Evans L.H."/>
            <person name="Alamgir A."/>
            <person name="Owens N."/>
            <person name="Weber N.D."/>
            <person name="Virtaneva K."/>
            <person name="Barbian K."/>
            <person name="Babar A."/>
            <person name="Rosenke K."/>
        </authorList>
    </citation>
    <scope>NUCLEOTIDE SEQUENCE</scope>
    <source>
        <strain evidence="4">86-1</strain>
    </source>
</reference>
<organism evidence="4">
    <name type="scientific">uncultured Dysgonomonas sp</name>
    <dbReference type="NCBI Taxonomy" id="206096"/>
    <lineage>
        <taxon>Bacteria</taxon>
        <taxon>Pseudomonadati</taxon>
        <taxon>Bacteroidota</taxon>
        <taxon>Bacteroidia</taxon>
        <taxon>Bacteroidales</taxon>
        <taxon>Dysgonomonadaceae</taxon>
        <taxon>Dysgonomonas</taxon>
        <taxon>environmental samples</taxon>
    </lineage>
</organism>
<evidence type="ECO:0008006" key="5">
    <source>
        <dbReference type="Google" id="ProtNLM"/>
    </source>
</evidence>
<evidence type="ECO:0000256" key="2">
    <source>
        <dbReference type="ARBA" id="ARBA00022679"/>
    </source>
</evidence>
<keyword evidence="2" id="KW-0808">Transferase</keyword>
<dbReference type="GO" id="GO:0016757">
    <property type="term" value="F:glycosyltransferase activity"/>
    <property type="evidence" value="ECO:0007669"/>
    <property type="project" value="UniProtKB-KW"/>
</dbReference>
<accession>A0A212K0Z6</accession>
<dbReference type="Pfam" id="PF01501">
    <property type="entry name" value="Glyco_transf_8"/>
    <property type="match status" value="1"/>
</dbReference>
<dbReference type="PANTHER" id="PTHR13778:SF47">
    <property type="entry name" value="LIPOPOLYSACCHARIDE 1,3-GALACTOSYLTRANSFERASE"/>
    <property type="match status" value="1"/>
</dbReference>
<dbReference type="PANTHER" id="PTHR13778">
    <property type="entry name" value="GLYCOSYLTRANSFERASE 8 DOMAIN-CONTAINING PROTEIN"/>
    <property type="match status" value="1"/>
</dbReference>
<dbReference type="EMBL" id="FLUM01000003">
    <property type="protein sequence ID" value="SBW05326.1"/>
    <property type="molecule type" value="Genomic_DNA"/>
</dbReference>
<dbReference type="InterPro" id="IPR029044">
    <property type="entry name" value="Nucleotide-diphossugar_trans"/>
</dbReference>
<dbReference type="SUPFAM" id="SSF53448">
    <property type="entry name" value="Nucleotide-diphospho-sugar transferases"/>
    <property type="match status" value="1"/>
</dbReference>
<keyword evidence="3" id="KW-0479">Metal-binding</keyword>
<dbReference type="GO" id="GO:0046872">
    <property type="term" value="F:metal ion binding"/>
    <property type="evidence" value="ECO:0007669"/>
    <property type="project" value="UniProtKB-KW"/>
</dbReference>
<dbReference type="AlphaFoldDB" id="A0A212K0Z6"/>
<evidence type="ECO:0000313" key="4">
    <source>
        <dbReference type="EMBL" id="SBW05326.1"/>
    </source>
</evidence>
<dbReference type="CDD" id="cd04194">
    <property type="entry name" value="GT8_A4GalT_like"/>
    <property type="match status" value="1"/>
</dbReference>
<proteinExistence type="predicted"/>
<sequence length="325" mass="38985">MIHIACGLDNNYAPYCTILLYSILENNKQDDITFHLLTNNMNEVNRKTIQQMVADYGKTVFFYHIDKDLFQDFPISGHINYATYLRFLLPSVLTDLDKVLYLDCDMIVDGNLKELWDINIENYAIAGVRDSENDNIRLYNRLGYDPSLGYINAGVLLMNLKEWRKDNILSEAIKRITSNPRKYCYWDQDFINEFYCDRKLLLDFKFNLMEFFLFSYSKFIISRKYFRDIERAIKKPTIIHFCGHIKPWHIEYSSPIKYIFCKYADKQEYISDIYTYQRSKKQRIKDRIGNIIYRIVSRLGLPHELSIDKTCRNRYRGDIYHIEDY</sequence>
<keyword evidence="1" id="KW-0328">Glycosyltransferase</keyword>
<evidence type="ECO:0000256" key="1">
    <source>
        <dbReference type="ARBA" id="ARBA00022676"/>
    </source>
</evidence>
<dbReference type="Gene3D" id="3.90.550.10">
    <property type="entry name" value="Spore Coat Polysaccharide Biosynthesis Protein SpsA, Chain A"/>
    <property type="match status" value="1"/>
</dbReference>
<protein>
    <recommendedName>
        <fullName evidence="5">Glycosyltransferase family 8 protein</fullName>
    </recommendedName>
</protein>
<dbReference type="InterPro" id="IPR002495">
    <property type="entry name" value="Glyco_trans_8"/>
</dbReference>
<gene>
    <name evidence="4" type="ORF">KL86DYS1_31082</name>
</gene>
<name>A0A212K0Z6_9BACT</name>
<evidence type="ECO:0000256" key="3">
    <source>
        <dbReference type="ARBA" id="ARBA00022723"/>
    </source>
</evidence>